<dbReference type="InterPro" id="IPR018201">
    <property type="entry name" value="Ketoacyl_synth_AS"/>
</dbReference>
<dbReference type="PROSITE" id="PS50075">
    <property type="entry name" value="CARRIER"/>
    <property type="match status" value="1"/>
</dbReference>
<dbReference type="Pfam" id="PF21089">
    <property type="entry name" value="PKS_DH_N"/>
    <property type="match status" value="1"/>
</dbReference>
<dbReference type="Pfam" id="PF02801">
    <property type="entry name" value="Ketoacyl-synt_C"/>
    <property type="match status" value="1"/>
</dbReference>
<dbReference type="PROSITE" id="PS52004">
    <property type="entry name" value="KS3_2"/>
    <property type="match status" value="1"/>
</dbReference>
<dbReference type="GO" id="GO:0005737">
    <property type="term" value="C:cytoplasm"/>
    <property type="evidence" value="ECO:0007669"/>
    <property type="project" value="TreeGrafter"/>
</dbReference>
<dbReference type="Pfam" id="PF00698">
    <property type="entry name" value="Acyl_transf_1"/>
    <property type="match status" value="1"/>
</dbReference>
<evidence type="ECO:0000256" key="1">
    <source>
        <dbReference type="ARBA" id="ARBA00022450"/>
    </source>
</evidence>
<dbReference type="Pfam" id="PF14765">
    <property type="entry name" value="PS-DH"/>
    <property type="match status" value="1"/>
</dbReference>
<dbReference type="InterPro" id="IPR049551">
    <property type="entry name" value="PKS_DH_C"/>
</dbReference>
<dbReference type="SMART" id="SM00826">
    <property type="entry name" value="PKS_DH"/>
    <property type="match status" value="1"/>
</dbReference>
<dbReference type="GO" id="GO:0031177">
    <property type="term" value="F:phosphopantetheine binding"/>
    <property type="evidence" value="ECO:0007669"/>
    <property type="project" value="InterPro"/>
</dbReference>
<dbReference type="Pfam" id="PF21394">
    <property type="entry name" value="Beta-ketacyl_N"/>
    <property type="match status" value="1"/>
</dbReference>
<evidence type="ECO:0000256" key="6">
    <source>
        <dbReference type="ARBA" id="ARBA00023098"/>
    </source>
</evidence>
<dbReference type="SMART" id="SM00823">
    <property type="entry name" value="PKS_PP"/>
    <property type="match status" value="1"/>
</dbReference>
<dbReference type="PROSITE" id="PS00012">
    <property type="entry name" value="PHOSPHOPANTETHEINE"/>
    <property type="match status" value="1"/>
</dbReference>
<dbReference type="Gene3D" id="3.40.50.720">
    <property type="entry name" value="NAD(P)-binding Rossmann-like Domain"/>
    <property type="match status" value="3"/>
</dbReference>
<evidence type="ECO:0000256" key="3">
    <source>
        <dbReference type="ARBA" id="ARBA00022679"/>
    </source>
</evidence>
<dbReference type="SMART" id="SM00825">
    <property type="entry name" value="PKS_KS"/>
    <property type="match status" value="1"/>
</dbReference>
<dbReference type="FunFam" id="3.40.366.10:FF:000002">
    <property type="entry name" value="Probable polyketide synthase 2"/>
    <property type="match status" value="1"/>
</dbReference>
<dbReference type="Pfam" id="PF00550">
    <property type="entry name" value="PP-binding"/>
    <property type="match status" value="1"/>
</dbReference>
<feature type="domain" description="PKS/mFAS DH" evidence="14">
    <location>
        <begin position="908"/>
        <end position="1194"/>
    </location>
</feature>
<evidence type="ECO:0000256" key="5">
    <source>
        <dbReference type="ARBA" id="ARBA00022857"/>
    </source>
</evidence>
<keyword evidence="1" id="KW-0596">Phosphopantetheine</keyword>
<dbReference type="SUPFAM" id="SSF53901">
    <property type="entry name" value="Thiolase-like"/>
    <property type="match status" value="1"/>
</dbReference>
<dbReference type="InterPro" id="IPR020841">
    <property type="entry name" value="PKS_Beta-ketoAc_synthase_dom"/>
</dbReference>
<dbReference type="SMART" id="SM01294">
    <property type="entry name" value="PKS_PP_betabranch"/>
    <property type="match status" value="1"/>
</dbReference>
<dbReference type="InterPro" id="IPR014043">
    <property type="entry name" value="Acyl_transferase_dom"/>
</dbReference>
<evidence type="ECO:0000259" key="12">
    <source>
        <dbReference type="PROSITE" id="PS50075"/>
    </source>
</evidence>
<evidence type="ECO:0000256" key="8">
    <source>
        <dbReference type="ARBA" id="ARBA00023315"/>
    </source>
</evidence>
<dbReference type="GO" id="GO:0005886">
    <property type="term" value="C:plasma membrane"/>
    <property type="evidence" value="ECO:0007669"/>
    <property type="project" value="TreeGrafter"/>
</dbReference>
<dbReference type="Gene3D" id="3.10.129.110">
    <property type="entry name" value="Polyketide synthase dehydratase"/>
    <property type="match status" value="1"/>
</dbReference>
<dbReference type="InterPro" id="IPR036736">
    <property type="entry name" value="ACP-like_sf"/>
</dbReference>
<protein>
    <submittedName>
        <fullName evidence="15">Uncharacterized protein</fullName>
    </submittedName>
</protein>
<dbReference type="CDD" id="cd05195">
    <property type="entry name" value="enoyl_red"/>
    <property type="match status" value="1"/>
</dbReference>
<dbReference type="CDD" id="cd00833">
    <property type="entry name" value="PKS"/>
    <property type="match status" value="1"/>
</dbReference>
<dbReference type="GO" id="GO:0004315">
    <property type="term" value="F:3-oxoacyl-[acyl-carrier-protein] synthase activity"/>
    <property type="evidence" value="ECO:0007669"/>
    <property type="project" value="InterPro"/>
</dbReference>
<dbReference type="InterPro" id="IPR014030">
    <property type="entry name" value="Ketoacyl_synth_N"/>
</dbReference>
<dbReference type="Gene3D" id="3.40.47.10">
    <property type="match status" value="1"/>
</dbReference>
<dbReference type="Gene3D" id="3.30.70.3290">
    <property type="match status" value="1"/>
</dbReference>
<dbReference type="SUPFAM" id="SSF50129">
    <property type="entry name" value="GroES-like"/>
    <property type="match status" value="1"/>
</dbReference>
<dbReference type="Pfam" id="PF00107">
    <property type="entry name" value="ADH_zinc_N"/>
    <property type="match status" value="1"/>
</dbReference>
<feature type="active site" description="Proton donor; for dehydratase activity" evidence="9">
    <location>
        <position position="1109"/>
    </location>
</feature>
<feature type="compositionally biased region" description="Basic and acidic residues" evidence="11">
    <location>
        <begin position="2161"/>
        <end position="2178"/>
    </location>
</feature>
<dbReference type="SUPFAM" id="SSF47336">
    <property type="entry name" value="ACP-like"/>
    <property type="match status" value="1"/>
</dbReference>
<keyword evidence="4" id="KW-0276">Fatty acid metabolism</keyword>
<dbReference type="InterPro" id="IPR016036">
    <property type="entry name" value="Malonyl_transacylase_ACP-bd"/>
</dbReference>
<dbReference type="InterPro" id="IPR001227">
    <property type="entry name" value="Ac_transferase_dom_sf"/>
</dbReference>
<sequence>MRDHDVDPLDSAIAIIGMAGRFPGARNLNEFWQNLRDGVEAVSFFPEQEAAAGGRTRASRSSRYVPAAMVLADVDRFDAGFFEISAREAAWMDPQRRIFMECAWEALESAGYDPFVYDGSIGVYAGASASTYLPPRPLTGDGAFEGFQILLGNDKDYLPSYLAYKLDLKGPSVGVQTACSTSLVAVHLACTSLLDRECDVALAGGVTVRFPQNTGYVYEDGFILSPDGRCRAFDARAQGTIFGSGAGVVVLKRLDEAIADGDTVHAIIRGSAVNNDGAQKVGFSAPSEVGQAQVIAEALGLAGVEPGTLQYIEAHGTGTPLGDAIEISALKQVFRGRGVPKGSCGIGSLKPSVGHLESAAGVASLIKTVLALKHRQIPPSLHFETPNPTLDLDRGPFYVNATLRDWKAGSAPRRAGVSSFGIGGTNAHVVLEEAPRRSSASAAEEGKTFLLPLSARSRPALEDLARAYRDFLRESPSEASGQLGDVAYTASVRRRHHEHRLALVGRSRQELALALDTFLGTEMRGEGTEARATTRPKVVFVFPGQGSQWLGMGRTLLAEEPAFREAIEACDQAIQREAGFSVLFELRADEAHSRLGEIDVVQPVLFAIEVALAALWRSWGVEPDAVVGHSMGEVAAAHVAGALTLEDAAKIICRRSRLLRRVSGQGAMALVELTLEQAKEVLAGYEDRLSVAVSNGPRATVLAGDPAALEEVVAKLEGKGVFCRRVKVDVASHSPQMDPLRGELLTALGRVAPKATQLAMRSTVTGELLCGEELSAGYWADNLRQPVLFSQATQKLIDEGHTLFLEMSPHPILLPSVEENLREKSRGGAAIASLRRQSEERRCLLEALGSLYMHGYPVDWTRIHPQKGRVVSLPTYPWQRERYWIEGAASALVAPREDEGAGRACSGHVLLGASLSSSAHPEEHLWEQPLRVETIAYLADHRVQGEVVIPAAAYVEMALAAGAEIFGGAELSIAQMSIEQMLALPSKGERVVQTVLTEEGSGRASFQIASRGEGEMSWQKHATGKLHRLGGEAQPALALEAPARLRARLGVTVSATAHYRDLEERGLAYGAAFQGVVELWASNGEALGRVRLPEAIDATGYALHPALLDACLQVSAGISGASKANGTYVPVGIERVRLHRQPGREVWVSATVRADQDESGQERIFDLRLLDEEGTLLVDIEGLRVRRLPSHPAAARDELDGCVYEVEWRRVEALPEVPLPQKGAWLVFTDRGGVGASLQGLLSAEGQRCVRVFSGALYARLEPELFRIDPARPEDYRRLLDEAFAPEERCLGAVHLFSLDATPLSATTPESLDEDLLRGSIGAAYLAQALVRQGWRDVPRLFLISRGAQSVGASQPPVSVAQAPLWGLGKTIALEHPELKCTRIDLDPSLNDGESKLLWRELVCRDREDQIALRDEARFAARLVRSRFQVDEGAEAKRRLEPAAGRPFRLDIEKPGVLEHLALCEMARRPPGPGEVEIEVEAAGLNFLDVLLALGVLPDDAEGAEGRGPRLGGECAGRIIAVGEGVTEFAPGQEVIALGPCAFGSFMTARRELVAPKPSRLGWEEAATLPIAFLTAYYALAHVGRLRRGERVLIHAGAGGVGMAAIQWAKHVGAEIFATAGSEEKRALLRSLGVPHVLDSRSLRFADEIRRLTGGEGIDVVLNSLAGEFIPASLELLRDYGRFLEIGKRDYYENKQLGLRPFLKNLSFSLIDLRGMMQKRPELCGELLREVVSLLEAGALSPTPVRAFPVSRASEAFQHMAQAKHVGKIALTVKDAEARIVTTSPARAVRIRADASYLITGGLGGLGLRLGQWMVQKGARKLALVGRRGPDEGAQSAIAAMEEAGARVLVVQADVSQEAEVERVVATIEAELAPLGGVVHAAAVLDDHTLLELSQESFQKVFAPKARGAWNLHAATSNRPLDFFLIYSSVAALFGAPGQGNYAAASAFVDALARARAGARLPAMSVQWGAFAEVGLAAAQKNRGERMSYRGVASFTPDEGHAALTRLFEHPRAEVGVARVDLRQWLEFYPGAASLPFFAELRREGAAARQGGAEGSRVLEALKAADPPGRRALLEKHLLEQVGSVLRLDPARVDRRAPFTSLGLDSLLSLELRNRLEASLGLRLSATLLFTYSNPAALAQHLLGMIHPGEGDGGALSAASAEDRDAGAKDPGRGRPDIEAELNGLSEDELIDELARELGED</sequence>
<dbReference type="InterPro" id="IPR006162">
    <property type="entry name" value="Ppantetheine_attach_site"/>
</dbReference>
<dbReference type="EMBL" id="MH908924">
    <property type="protein sequence ID" value="AYM54555.1"/>
    <property type="molecule type" value="Genomic_DNA"/>
</dbReference>
<dbReference type="PANTHER" id="PTHR43775:SF51">
    <property type="entry name" value="INACTIVE PHENOLPHTHIOCEROL SYNTHESIS POLYKETIDE SYNTHASE TYPE I PKS1-RELATED"/>
    <property type="match status" value="1"/>
</dbReference>
<keyword evidence="2" id="KW-0597">Phosphoprotein</keyword>
<dbReference type="SUPFAM" id="SSF52151">
    <property type="entry name" value="FabD/lysophospholipase-like"/>
    <property type="match status" value="1"/>
</dbReference>
<proteinExistence type="predicted"/>
<dbReference type="InterPro" id="IPR011032">
    <property type="entry name" value="GroES-like_sf"/>
</dbReference>
<reference evidence="15" key="1">
    <citation type="journal article" date="2018" name="J. Ind. Microbiol. Biotechnol.">
        <title>Genome mining reveals uncommon alkylpyrones as type III PKS products from myxobacteria.</title>
        <authorList>
            <person name="Hug J.J."/>
            <person name="Panter F."/>
            <person name="Krug D."/>
            <person name="Muller R."/>
        </authorList>
    </citation>
    <scope>NUCLEOTIDE SEQUENCE</scope>
    <source>
        <strain evidence="15">SBSr021</strain>
    </source>
</reference>
<dbReference type="SMART" id="SM00822">
    <property type="entry name" value="PKS_KR"/>
    <property type="match status" value="1"/>
</dbReference>
<accession>A0A3S5GYN8</accession>
<dbReference type="InterPro" id="IPR016039">
    <property type="entry name" value="Thiolase-like"/>
</dbReference>
<dbReference type="InterPro" id="IPR016035">
    <property type="entry name" value="Acyl_Trfase/lysoPLipase"/>
</dbReference>
<dbReference type="Pfam" id="PF00109">
    <property type="entry name" value="ketoacyl-synt"/>
    <property type="match status" value="1"/>
</dbReference>
<dbReference type="SMART" id="SM00829">
    <property type="entry name" value="PKS_ER"/>
    <property type="match status" value="1"/>
</dbReference>
<dbReference type="InterPro" id="IPR057326">
    <property type="entry name" value="KR_dom"/>
</dbReference>
<dbReference type="Gene3D" id="1.10.1200.10">
    <property type="entry name" value="ACP-like"/>
    <property type="match status" value="1"/>
</dbReference>
<keyword evidence="3" id="KW-0808">Transferase</keyword>
<evidence type="ECO:0000256" key="4">
    <source>
        <dbReference type="ARBA" id="ARBA00022832"/>
    </source>
</evidence>
<dbReference type="InterPro" id="IPR013968">
    <property type="entry name" value="PKS_KR"/>
</dbReference>
<dbReference type="SUPFAM" id="SSF55048">
    <property type="entry name" value="Probable ACP-binding domain of malonyl-CoA ACP transacylase"/>
    <property type="match status" value="1"/>
</dbReference>
<organism evidence="15">
    <name type="scientific">Racemicystis crocea</name>
    <dbReference type="NCBI Taxonomy" id="1707966"/>
    <lineage>
        <taxon>Bacteria</taxon>
        <taxon>Pseudomonadati</taxon>
        <taxon>Myxococcota</taxon>
        <taxon>Polyangia</taxon>
        <taxon>Polyangiales</taxon>
        <taxon>Polyangiaceae</taxon>
    </lineage>
</organism>
<feature type="domain" description="Carrier" evidence="12">
    <location>
        <begin position="2069"/>
        <end position="2146"/>
    </location>
</feature>
<dbReference type="InterPro" id="IPR002364">
    <property type="entry name" value="Quin_OxRdtase/zeta-crystal_CS"/>
</dbReference>
<dbReference type="InterPro" id="IPR032821">
    <property type="entry name" value="PKS_assoc"/>
</dbReference>
<feature type="domain" description="Ketosynthase family 3 (KS3)" evidence="13">
    <location>
        <begin position="10"/>
        <end position="433"/>
    </location>
</feature>
<dbReference type="GO" id="GO:0008270">
    <property type="term" value="F:zinc ion binding"/>
    <property type="evidence" value="ECO:0007669"/>
    <property type="project" value="InterPro"/>
</dbReference>
<dbReference type="GO" id="GO:0004312">
    <property type="term" value="F:fatty acid synthase activity"/>
    <property type="evidence" value="ECO:0007669"/>
    <property type="project" value="TreeGrafter"/>
</dbReference>
<feature type="active site" description="Proton acceptor; for dehydratase activity" evidence="9">
    <location>
        <position position="941"/>
    </location>
</feature>
<dbReference type="InterPro" id="IPR049552">
    <property type="entry name" value="PKS_DH_N"/>
</dbReference>
<dbReference type="InterPro" id="IPR042104">
    <property type="entry name" value="PKS_dehydratase_sf"/>
</dbReference>
<dbReference type="Pfam" id="PF16197">
    <property type="entry name" value="KAsynt_C_assoc"/>
    <property type="match status" value="1"/>
</dbReference>
<feature type="region of interest" description="Disordered" evidence="11">
    <location>
        <begin position="2154"/>
        <end position="2182"/>
    </location>
</feature>
<keyword evidence="10" id="KW-0175">Coiled coil</keyword>
<keyword evidence="7" id="KW-0511">Multifunctional enzyme</keyword>
<dbReference type="GO" id="GO:0016491">
    <property type="term" value="F:oxidoreductase activity"/>
    <property type="evidence" value="ECO:0007669"/>
    <property type="project" value="InterPro"/>
</dbReference>
<evidence type="ECO:0000313" key="15">
    <source>
        <dbReference type="EMBL" id="AYM54555.1"/>
    </source>
</evidence>
<dbReference type="PROSITE" id="PS52019">
    <property type="entry name" value="PKS_MFAS_DH"/>
    <property type="match status" value="1"/>
</dbReference>
<keyword evidence="8" id="KW-0012">Acyltransferase</keyword>
<dbReference type="InterPro" id="IPR049900">
    <property type="entry name" value="PKS_mFAS_DH"/>
</dbReference>
<dbReference type="InterPro" id="IPR036291">
    <property type="entry name" value="NAD(P)-bd_dom_sf"/>
</dbReference>
<dbReference type="InterPro" id="IPR013149">
    <property type="entry name" value="ADH-like_C"/>
</dbReference>
<feature type="region of interest" description="N-terminal hotdog fold" evidence="9">
    <location>
        <begin position="908"/>
        <end position="1033"/>
    </location>
</feature>
<dbReference type="InterPro" id="IPR020806">
    <property type="entry name" value="PKS_PP-bd"/>
</dbReference>
<dbReference type="Gene3D" id="3.90.180.10">
    <property type="entry name" value="Medium-chain alcohol dehydrogenases, catalytic domain"/>
    <property type="match status" value="1"/>
</dbReference>
<dbReference type="Pfam" id="PF08240">
    <property type="entry name" value="ADH_N"/>
    <property type="match status" value="1"/>
</dbReference>
<feature type="region of interest" description="C-terminal hotdog fold" evidence="9">
    <location>
        <begin position="1050"/>
        <end position="1194"/>
    </location>
</feature>
<feature type="coiled-coil region" evidence="10">
    <location>
        <begin position="668"/>
        <end position="695"/>
    </location>
</feature>
<evidence type="ECO:0000256" key="9">
    <source>
        <dbReference type="PROSITE-ProRule" id="PRU01363"/>
    </source>
</evidence>
<dbReference type="SMART" id="SM00827">
    <property type="entry name" value="PKS_AT"/>
    <property type="match status" value="1"/>
</dbReference>
<keyword evidence="6" id="KW-0443">Lipid metabolism</keyword>
<dbReference type="SUPFAM" id="SSF51735">
    <property type="entry name" value="NAD(P)-binding Rossmann-fold domains"/>
    <property type="match status" value="3"/>
</dbReference>
<dbReference type="PROSITE" id="PS00606">
    <property type="entry name" value="KS3_1"/>
    <property type="match status" value="1"/>
</dbReference>
<dbReference type="PANTHER" id="PTHR43775">
    <property type="entry name" value="FATTY ACID SYNTHASE"/>
    <property type="match status" value="1"/>
</dbReference>
<dbReference type="FunFam" id="3.40.50.720:FF:000209">
    <property type="entry name" value="Polyketide synthase Pks12"/>
    <property type="match status" value="1"/>
</dbReference>
<dbReference type="InterPro" id="IPR014031">
    <property type="entry name" value="Ketoacyl_synth_C"/>
</dbReference>
<dbReference type="InterPro" id="IPR050091">
    <property type="entry name" value="PKS_NRPS_Biosynth_Enz"/>
</dbReference>
<name>A0A3S5GYN8_9BACT</name>
<dbReference type="InterPro" id="IPR020807">
    <property type="entry name" value="PKS_DH"/>
</dbReference>
<dbReference type="PROSITE" id="PS01162">
    <property type="entry name" value="QOR_ZETA_CRYSTAL"/>
    <property type="match status" value="1"/>
</dbReference>
<dbReference type="GO" id="GO:0006633">
    <property type="term" value="P:fatty acid biosynthetic process"/>
    <property type="evidence" value="ECO:0007669"/>
    <property type="project" value="InterPro"/>
</dbReference>
<dbReference type="InterPro" id="IPR009081">
    <property type="entry name" value="PP-bd_ACP"/>
</dbReference>
<evidence type="ECO:0000259" key="14">
    <source>
        <dbReference type="PROSITE" id="PS52019"/>
    </source>
</evidence>
<evidence type="ECO:0000256" key="7">
    <source>
        <dbReference type="ARBA" id="ARBA00023268"/>
    </source>
</evidence>
<evidence type="ECO:0000259" key="13">
    <source>
        <dbReference type="PROSITE" id="PS52004"/>
    </source>
</evidence>
<keyword evidence="5" id="KW-0521">NADP</keyword>
<dbReference type="InterPro" id="IPR020843">
    <property type="entry name" value="ER"/>
</dbReference>
<dbReference type="FunFam" id="3.40.47.10:FF:000042">
    <property type="entry name" value="Polyketide synthase Pks13"/>
    <property type="match status" value="1"/>
</dbReference>
<evidence type="ECO:0000256" key="10">
    <source>
        <dbReference type="SAM" id="Coils"/>
    </source>
</evidence>
<evidence type="ECO:0000256" key="11">
    <source>
        <dbReference type="SAM" id="MobiDB-lite"/>
    </source>
</evidence>
<dbReference type="InterPro" id="IPR049490">
    <property type="entry name" value="C883_1060-like_KR_N"/>
</dbReference>
<dbReference type="GO" id="GO:0071770">
    <property type="term" value="P:DIM/DIP cell wall layer assembly"/>
    <property type="evidence" value="ECO:0007669"/>
    <property type="project" value="TreeGrafter"/>
</dbReference>
<dbReference type="InterPro" id="IPR013154">
    <property type="entry name" value="ADH-like_N"/>
</dbReference>
<dbReference type="Gene3D" id="3.40.366.10">
    <property type="entry name" value="Malonyl-Coenzyme A Acyl Carrier Protein, domain 2"/>
    <property type="match status" value="1"/>
</dbReference>
<evidence type="ECO:0000256" key="2">
    <source>
        <dbReference type="ARBA" id="ARBA00022553"/>
    </source>
</evidence>
<dbReference type="Pfam" id="PF08659">
    <property type="entry name" value="KR"/>
    <property type="match status" value="1"/>
</dbReference>